<sequence length="50" mass="5108">MIDCAFLAPSLAKVIAACRPPRGVTAAALANAPMLWSAQGRMIGVEQPAA</sequence>
<protein>
    <submittedName>
        <fullName evidence="1">Uncharacterized protein</fullName>
    </submittedName>
</protein>
<comment type="caution">
    <text evidence="1">The sequence shown here is derived from an EMBL/GenBank/DDBJ whole genome shotgun (WGS) entry which is preliminary data.</text>
</comment>
<organism evidence="1 2">
    <name type="scientific">Chelatococcus sambhunathii</name>
    <dbReference type="NCBI Taxonomy" id="363953"/>
    <lineage>
        <taxon>Bacteria</taxon>
        <taxon>Pseudomonadati</taxon>
        <taxon>Pseudomonadota</taxon>
        <taxon>Alphaproteobacteria</taxon>
        <taxon>Hyphomicrobiales</taxon>
        <taxon>Chelatococcaceae</taxon>
        <taxon>Chelatococcus</taxon>
    </lineage>
</organism>
<dbReference type="EMBL" id="JADBEO010000022">
    <property type="protein sequence ID" value="MDR4307245.1"/>
    <property type="molecule type" value="Genomic_DNA"/>
</dbReference>
<proteinExistence type="predicted"/>
<gene>
    <name evidence="1" type="ORF">IHQ68_11510</name>
</gene>
<name>A0ABU1DGJ3_9HYPH</name>
<dbReference type="Proteomes" id="UP001181622">
    <property type="component" value="Unassembled WGS sequence"/>
</dbReference>
<reference evidence="1" key="1">
    <citation type="submission" date="2020-10" db="EMBL/GenBank/DDBJ databases">
        <authorList>
            <person name="Abbas A."/>
            <person name="Razzaq R."/>
            <person name="Waqas M."/>
            <person name="Abbas N."/>
            <person name="Nielsen T.K."/>
            <person name="Hansen L.H."/>
            <person name="Hussain S."/>
            <person name="Shahid M."/>
        </authorList>
    </citation>
    <scope>NUCLEOTIDE SEQUENCE</scope>
    <source>
        <strain evidence="1">S14</strain>
    </source>
</reference>
<accession>A0ABU1DGJ3</accession>
<dbReference type="RefSeq" id="WP_309391922.1">
    <property type="nucleotide sequence ID" value="NZ_JADBEO010000022.1"/>
</dbReference>
<keyword evidence="2" id="KW-1185">Reference proteome</keyword>
<evidence type="ECO:0000313" key="1">
    <source>
        <dbReference type="EMBL" id="MDR4307245.1"/>
    </source>
</evidence>
<evidence type="ECO:0000313" key="2">
    <source>
        <dbReference type="Proteomes" id="UP001181622"/>
    </source>
</evidence>